<dbReference type="STRING" id="670386.D3B8S3"/>
<evidence type="ECO:0000259" key="4">
    <source>
        <dbReference type="Pfam" id="PF02114"/>
    </source>
</evidence>
<evidence type="ECO:0000256" key="1">
    <source>
        <dbReference type="ARBA" id="ARBA00009686"/>
    </source>
</evidence>
<dbReference type="Pfam" id="PF02114">
    <property type="entry name" value="Phosducin"/>
    <property type="match status" value="1"/>
</dbReference>
<dbReference type="InterPro" id="IPR024253">
    <property type="entry name" value="Phosducin_thioredoxin-like_dom"/>
</dbReference>
<dbReference type="InterPro" id="IPR036249">
    <property type="entry name" value="Thioredoxin-like_sf"/>
</dbReference>
<protein>
    <submittedName>
        <fullName evidence="5">Phosducin-like protein</fullName>
    </submittedName>
</protein>
<dbReference type="InterPro" id="IPR051499">
    <property type="entry name" value="Phosducin-like_reg"/>
</dbReference>
<dbReference type="PRINTS" id="PR00677">
    <property type="entry name" value="PHOSDUCIN"/>
</dbReference>
<dbReference type="PANTHER" id="PTHR46052">
    <property type="entry name" value="PHOSDUCIN-LIKE PROTEIN"/>
    <property type="match status" value="1"/>
</dbReference>
<name>D3B8S3_HETP5</name>
<accession>D3B8S3</accession>
<dbReference type="GO" id="GO:0008277">
    <property type="term" value="P:regulation of G protein-coupled receptor signaling pathway"/>
    <property type="evidence" value="ECO:0007669"/>
    <property type="project" value="InterPro"/>
</dbReference>
<proteinExistence type="inferred from homology"/>
<dbReference type="AlphaFoldDB" id="D3B8S3"/>
<reference evidence="5 6" key="1">
    <citation type="journal article" date="2011" name="Genome Res.">
        <title>Phylogeny-wide analysis of social amoeba genomes highlights ancient origins for complex intercellular communication.</title>
        <authorList>
            <person name="Heidel A.J."/>
            <person name="Lawal H.M."/>
            <person name="Felder M."/>
            <person name="Schilde C."/>
            <person name="Helps N.R."/>
            <person name="Tunggal B."/>
            <person name="Rivero F."/>
            <person name="John U."/>
            <person name="Schleicher M."/>
            <person name="Eichinger L."/>
            <person name="Platzer M."/>
            <person name="Noegel A.A."/>
            <person name="Schaap P."/>
            <person name="Gloeckner G."/>
        </authorList>
    </citation>
    <scope>NUCLEOTIDE SEQUENCE [LARGE SCALE GENOMIC DNA]</scope>
    <source>
        <strain evidence="6">ATCC 26659 / Pp 5 / PN500</strain>
    </source>
</reference>
<dbReference type="Gene3D" id="3.40.30.10">
    <property type="entry name" value="Glutaredoxin"/>
    <property type="match status" value="1"/>
</dbReference>
<dbReference type="SUPFAM" id="SSF52833">
    <property type="entry name" value="Thioredoxin-like"/>
    <property type="match status" value="1"/>
</dbReference>
<dbReference type="CDD" id="cd02987">
    <property type="entry name" value="Phd_like_Phd"/>
    <property type="match status" value="1"/>
</dbReference>
<comment type="similarity">
    <text evidence="1">Belongs to the phosducin family.</text>
</comment>
<comment type="caution">
    <text evidence="5">The sequence shown here is derived from an EMBL/GenBank/DDBJ whole genome shotgun (WGS) entry which is preliminary data.</text>
</comment>
<feature type="domain" description="Phosducin" evidence="4">
    <location>
        <begin position="124"/>
        <end position="272"/>
    </location>
</feature>
<dbReference type="InParanoid" id="D3B8S3"/>
<dbReference type="FunCoup" id="D3B8S3">
    <property type="interactions" value="150"/>
</dbReference>
<feature type="region of interest" description="Disordered" evidence="3">
    <location>
        <begin position="1"/>
        <end position="75"/>
    </location>
</feature>
<dbReference type="EMBL" id="ADBJ01000020">
    <property type="protein sequence ID" value="EFA82441.1"/>
    <property type="molecule type" value="Genomic_DNA"/>
</dbReference>
<evidence type="ECO:0000313" key="5">
    <source>
        <dbReference type="EMBL" id="EFA82441.1"/>
    </source>
</evidence>
<feature type="compositionally biased region" description="Basic and acidic residues" evidence="3">
    <location>
        <begin position="281"/>
        <end position="290"/>
    </location>
</feature>
<evidence type="ECO:0000256" key="2">
    <source>
        <dbReference type="ARBA" id="ARBA00022553"/>
    </source>
</evidence>
<keyword evidence="2" id="KW-0597">Phosphoprotein</keyword>
<dbReference type="PANTHER" id="PTHR46052:SF1">
    <property type="entry name" value="PHOSDUCIN-LIKE PROTEIN"/>
    <property type="match status" value="1"/>
</dbReference>
<keyword evidence="6" id="KW-1185">Reference proteome</keyword>
<dbReference type="InterPro" id="IPR023196">
    <property type="entry name" value="Phosducin_N_dom_sf"/>
</dbReference>
<organism evidence="5 6">
    <name type="scientific">Heterostelium pallidum (strain ATCC 26659 / Pp 5 / PN500)</name>
    <name type="common">Cellular slime mold</name>
    <name type="synonym">Polysphondylium pallidum</name>
    <dbReference type="NCBI Taxonomy" id="670386"/>
    <lineage>
        <taxon>Eukaryota</taxon>
        <taxon>Amoebozoa</taxon>
        <taxon>Evosea</taxon>
        <taxon>Eumycetozoa</taxon>
        <taxon>Dictyostelia</taxon>
        <taxon>Acytosteliales</taxon>
        <taxon>Acytosteliaceae</taxon>
        <taxon>Heterostelium</taxon>
    </lineage>
</organism>
<dbReference type="OMA" id="GIIEMMP"/>
<dbReference type="Proteomes" id="UP000001396">
    <property type="component" value="Unassembled WGS sequence"/>
</dbReference>
<evidence type="ECO:0000313" key="6">
    <source>
        <dbReference type="Proteomes" id="UP000001396"/>
    </source>
</evidence>
<gene>
    <name evidence="5" type="primary">phlp1</name>
    <name evidence="5" type="ORF">PPL_04866</name>
</gene>
<feature type="region of interest" description="Disordered" evidence="3">
    <location>
        <begin position="281"/>
        <end position="313"/>
    </location>
</feature>
<dbReference type="RefSeq" id="XP_020434558.1">
    <property type="nucleotide sequence ID" value="XM_020575763.1"/>
</dbReference>
<feature type="compositionally biased region" description="Acidic residues" evidence="3">
    <location>
        <begin position="302"/>
        <end position="313"/>
    </location>
</feature>
<dbReference type="InterPro" id="IPR001200">
    <property type="entry name" value="Phosducin"/>
</dbReference>
<evidence type="ECO:0000256" key="3">
    <source>
        <dbReference type="SAM" id="MobiDB-lite"/>
    </source>
</evidence>
<feature type="compositionally biased region" description="Acidic residues" evidence="3">
    <location>
        <begin position="37"/>
        <end position="47"/>
    </location>
</feature>
<dbReference type="GeneID" id="31360353"/>
<dbReference type="Gene3D" id="1.10.168.10">
    <property type="entry name" value="Phosducin, domain 2"/>
    <property type="match status" value="1"/>
</dbReference>
<sequence>MSNESVYKNELAMFFGDTPDKDDTRQNDSGDEKDNGDPEEDTSDCEDCVPPSAAAGGDMSMMPQPQSFKRAGGGNTGVKGVLADYAEFKENQRQEYLAKQEMNRQMLEKMCVTIKDKPQKPKDEEEEEDEDLKRLREKRLAQLKSNSKTSSLPKLKTFGYLKQISQREYVEEIDNEPPNVFVIIHLYQNYIPECILLNQQLSQMAVKYSHIKFLKILSTDAKADYHDEALPTLLVYIGGKLLVSFIPITMELEKNFVKEDLEMLLASYDIIPSPIKSQQRWEHSLSDKKSTSSSIHKQNKYDDEDEEEEDDDY</sequence>
<feature type="compositionally biased region" description="Basic and acidic residues" evidence="3">
    <location>
        <begin position="18"/>
        <end position="36"/>
    </location>
</feature>